<feature type="transmembrane region" description="Helical" evidence="1">
    <location>
        <begin position="146"/>
        <end position="166"/>
    </location>
</feature>
<organism evidence="2 3">
    <name type="scientific">Cellulomonas pakistanensis</name>
    <dbReference type="NCBI Taxonomy" id="992287"/>
    <lineage>
        <taxon>Bacteria</taxon>
        <taxon>Bacillati</taxon>
        <taxon>Actinomycetota</taxon>
        <taxon>Actinomycetes</taxon>
        <taxon>Micrococcales</taxon>
        <taxon>Cellulomonadaceae</taxon>
        <taxon>Cellulomonas</taxon>
    </lineage>
</organism>
<dbReference type="SUPFAM" id="SSF140453">
    <property type="entry name" value="EsxAB dimer-like"/>
    <property type="match status" value="1"/>
</dbReference>
<keyword evidence="1" id="KW-0472">Membrane</keyword>
<dbReference type="InterPro" id="IPR036689">
    <property type="entry name" value="ESAT-6-like_sf"/>
</dbReference>
<dbReference type="Gene3D" id="1.10.287.1060">
    <property type="entry name" value="ESAT-6-like"/>
    <property type="match status" value="1"/>
</dbReference>
<name>A0A919PDK3_9CELL</name>
<proteinExistence type="predicted"/>
<protein>
    <submittedName>
        <fullName evidence="2">Uncharacterized protein</fullName>
    </submittedName>
</protein>
<gene>
    <name evidence="2" type="ORF">Cpa01nite_16080</name>
</gene>
<dbReference type="AlphaFoldDB" id="A0A919PDK3"/>
<keyword evidence="1" id="KW-1133">Transmembrane helix</keyword>
<comment type="caution">
    <text evidence="2">The sequence shown here is derived from an EMBL/GenBank/DDBJ whole genome shotgun (WGS) entry which is preliminary data.</text>
</comment>
<dbReference type="EMBL" id="BONO01000010">
    <property type="protein sequence ID" value="GIG36227.1"/>
    <property type="molecule type" value="Genomic_DNA"/>
</dbReference>
<dbReference type="RefSeq" id="WP_203668254.1">
    <property type="nucleotide sequence ID" value="NZ_BONO01000010.1"/>
</dbReference>
<evidence type="ECO:0000313" key="3">
    <source>
        <dbReference type="Proteomes" id="UP000642125"/>
    </source>
</evidence>
<evidence type="ECO:0000313" key="2">
    <source>
        <dbReference type="EMBL" id="GIG36227.1"/>
    </source>
</evidence>
<sequence>MSDPSRELVTPTPSSPIPDFVDEVLSFPDLVSPSYWLLLIIEQVCGTNPVEWVTEHFSGDWERMSTASSALEHLADYHEAMAVELRHARETYEAGWTGEAAAAASAYFVRLEDAVNAQAGPLRDIAREVDNVAQGMKSTQATLDSLIGMMLDWAIAAAVAAAAAAASSWTVVGGLVGGGSAAFSIAQAGRVWMQVVQVHGNAVSMMNAVVGLSAGFLGSIHGFSTQPLPSGSYTNRQLP</sequence>
<feature type="transmembrane region" description="Helical" evidence="1">
    <location>
        <begin position="205"/>
        <end position="223"/>
    </location>
</feature>
<evidence type="ECO:0000256" key="1">
    <source>
        <dbReference type="SAM" id="Phobius"/>
    </source>
</evidence>
<reference evidence="2" key="1">
    <citation type="submission" date="2021-01" db="EMBL/GenBank/DDBJ databases">
        <title>Whole genome shotgun sequence of Cellulomonas pakistanensis NBRC 110800.</title>
        <authorList>
            <person name="Komaki H."/>
            <person name="Tamura T."/>
        </authorList>
    </citation>
    <scope>NUCLEOTIDE SEQUENCE</scope>
    <source>
        <strain evidence="2">NBRC 110800</strain>
    </source>
</reference>
<accession>A0A919PDK3</accession>
<keyword evidence="3" id="KW-1185">Reference proteome</keyword>
<dbReference type="Proteomes" id="UP000642125">
    <property type="component" value="Unassembled WGS sequence"/>
</dbReference>
<keyword evidence="1" id="KW-0812">Transmembrane</keyword>